<dbReference type="GO" id="GO:0051011">
    <property type="term" value="F:microtubule minus-end binding"/>
    <property type="evidence" value="ECO:0007669"/>
    <property type="project" value="InterPro"/>
</dbReference>
<reference evidence="2" key="2">
    <citation type="journal article" date="2018" name="BMC Genomics">
        <title>A manually annotated Actinidia chinensis var. chinensis (kiwifruit) genome highlights the challenges associated with draft genomes and gene prediction in plants.</title>
        <authorList>
            <person name="Pilkington S.M."/>
            <person name="Crowhurst R."/>
            <person name="Hilario E."/>
            <person name="Nardozza S."/>
            <person name="Fraser L."/>
            <person name="Peng Y."/>
            <person name="Gunaseelan K."/>
            <person name="Simpson R."/>
            <person name="Tahir J."/>
            <person name="Deroles S.C."/>
            <person name="Templeton K."/>
            <person name="Luo Z."/>
            <person name="Davy M."/>
            <person name="Cheng C."/>
            <person name="McNeilage M."/>
            <person name="Scaglione D."/>
            <person name="Liu Y."/>
            <person name="Zhang Q."/>
            <person name="Datson P."/>
            <person name="De Silva N."/>
            <person name="Gardiner S.E."/>
            <person name="Bassett H."/>
            <person name="Chagne D."/>
            <person name="McCallum J."/>
            <person name="Dzierzon H."/>
            <person name="Deng C."/>
            <person name="Wang Y.Y."/>
            <person name="Barron L."/>
            <person name="Manako K."/>
            <person name="Bowen J."/>
            <person name="Foster T.M."/>
            <person name="Erridge Z.A."/>
            <person name="Tiffin H."/>
            <person name="Waite C.N."/>
            <person name="Davies K.M."/>
            <person name="Grierson E.P."/>
            <person name="Laing W.A."/>
            <person name="Kirk R."/>
            <person name="Chen X."/>
            <person name="Wood M."/>
            <person name="Montefiori M."/>
            <person name="Brummell D.A."/>
            <person name="Schwinn K.E."/>
            <person name="Catanach A."/>
            <person name="Fullerton C."/>
            <person name="Li D."/>
            <person name="Meiyalaghan S."/>
            <person name="Nieuwenhuizen N."/>
            <person name="Read N."/>
            <person name="Prakash R."/>
            <person name="Hunter D."/>
            <person name="Zhang H."/>
            <person name="McKenzie M."/>
            <person name="Knabel M."/>
            <person name="Harris A."/>
            <person name="Allan A.C."/>
            <person name="Gleave A."/>
            <person name="Chen A."/>
            <person name="Janssen B.J."/>
            <person name="Plunkett B."/>
            <person name="Ampomah-Dwamena C."/>
            <person name="Voogd C."/>
            <person name="Leif D."/>
            <person name="Lafferty D."/>
            <person name="Souleyre E.J.F."/>
            <person name="Varkonyi-Gasic E."/>
            <person name="Gambi F."/>
            <person name="Hanley J."/>
            <person name="Yao J.L."/>
            <person name="Cheung J."/>
            <person name="David K.M."/>
            <person name="Warren B."/>
            <person name="Marsh K."/>
            <person name="Snowden K.C."/>
            <person name="Lin-Wang K."/>
            <person name="Brian L."/>
            <person name="Martinez-Sanchez M."/>
            <person name="Wang M."/>
            <person name="Ileperuma N."/>
            <person name="Macnee N."/>
            <person name="Campin R."/>
            <person name="McAtee P."/>
            <person name="Drummond R.S.M."/>
            <person name="Espley R.V."/>
            <person name="Ireland H.S."/>
            <person name="Wu R."/>
            <person name="Atkinson R.G."/>
            <person name="Karunairetnam S."/>
            <person name="Bulley S."/>
            <person name="Chunkath S."/>
            <person name="Hanley Z."/>
            <person name="Storey R."/>
            <person name="Thrimawithana A.H."/>
            <person name="Thomson S."/>
            <person name="David C."/>
            <person name="Testolin R."/>
            <person name="Huang H."/>
            <person name="Hellens R.P."/>
            <person name="Schaffer R.J."/>
        </authorList>
    </citation>
    <scope>NUCLEOTIDE SEQUENCE [LARGE SCALE GENOMIC DNA]</scope>
    <source>
        <strain evidence="2">cv. Red5</strain>
    </source>
</reference>
<proteinExistence type="predicted"/>
<accession>A0A2R6QPU9</accession>
<comment type="caution">
    <text evidence="1">The sequence shown here is derived from an EMBL/GenBank/DDBJ whole genome shotgun (WGS) entry which is preliminary data.</text>
</comment>
<keyword evidence="2" id="KW-1185">Reference proteome</keyword>
<name>A0A2R6QPU9_ACTCC</name>
<dbReference type="Proteomes" id="UP000241394">
    <property type="component" value="Chromosome LG14"/>
</dbReference>
<sequence>MEEAQRKLAALSVTSMALLQGRGIYEDCTEMLPCILNLVEASIFANNSEWWLESFIFLFLSQLLKNMEVQRWRSWICACPACVGITNIDQLLS</sequence>
<evidence type="ECO:0000313" key="1">
    <source>
        <dbReference type="EMBL" id="PSS11959.1"/>
    </source>
</evidence>
<dbReference type="InParanoid" id="A0A2R6QPU9"/>
<dbReference type="InterPro" id="IPR010604">
    <property type="entry name" value="Plant_AUG7"/>
</dbReference>
<dbReference type="Pfam" id="PF06694">
    <property type="entry name" value="Plant_NMP1"/>
    <property type="match status" value="1"/>
</dbReference>
<dbReference type="EMBL" id="NKQK01000014">
    <property type="protein sequence ID" value="PSS11959.1"/>
    <property type="molecule type" value="Genomic_DNA"/>
</dbReference>
<dbReference type="AlphaFoldDB" id="A0A2R6QPU9"/>
<gene>
    <name evidence="1" type="ORF">CEY00_Acc16171</name>
</gene>
<dbReference type="Gramene" id="PSS11959">
    <property type="protein sequence ID" value="PSS11959"/>
    <property type="gene ID" value="CEY00_Acc16171"/>
</dbReference>
<organism evidence="1 2">
    <name type="scientific">Actinidia chinensis var. chinensis</name>
    <name type="common">Chinese soft-hair kiwi</name>
    <dbReference type="NCBI Taxonomy" id="1590841"/>
    <lineage>
        <taxon>Eukaryota</taxon>
        <taxon>Viridiplantae</taxon>
        <taxon>Streptophyta</taxon>
        <taxon>Embryophyta</taxon>
        <taxon>Tracheophyta</taxon>
        <taxon>Spermatophyta</taxon>
        <taxon>Magnoliopsida</taxon>
        <taxon>eudicotyledons</taxon>
        <taxon>Gunneridae</taxon>
        <taxon>Pentapetalae</taxon>
        <taxon>asterids</taxon>
        <taxon>Ericales</taxon>
        <taxon>Actinidiaceae</taxon>
        <taxon>Actinidia</taxon>
    </lineage>
</organism>
<reference evidence="1 2" key="1">
    <citation type="submission" date="2017-07" db="EMBL/GenBank/DDBJ databases">
        <title>An improved, manually edited Actinidia chinensis var. chinensis (kiwifruit) genome highlights the challenges associated with draft genomes and gene prediction in plants.</title>
        <authorList>
            <person name="Pilkington S."/>
            <person name="Crowhurst R."/>
            <person name="Hilario E."/>
            <person name="Nardozza S."/>
            <person name="Fraser L."/>
            <person name="Peng Y."/>
            <person name="Gunaseelan K."/>
            <person name="Simpson R."/>
            <person name="Tahir J."/>
            <person name="Deroles S."/>
            <person name="Templeton K."/>
            <person name="Luo Z."/>
            <person name="Davy M."/>
            <person name="Cheng C."/>
            <person name="Mcneilage M."/>
            <person name="Scaglione D."/>
            <person name="Liu Y."/>
            <person name="Zhang Q."/>
            <person name="Datson P."/>
            <person name="De Silva N."/>
            <person name="Gardiner S."/>
            <person name="Bassett H."/>
            <person name="Chagne D."/>
            <person name="Mccallum J."/>
            <person name="Dzierzon H."/>
            <person name="Deng C."/>
            <person name="Wang Y.-Y."/>
            <person name="Barron N."/>
            <person name="Manako K."/>
            <person name="Bowen J."/>
            <person name="Foster T."/>
            <person name="Erridge Z."/>
            <person name="Tiffin H."/>
            <person name="Waite C."/>
            <person name="Davies K."/>
            <person name="Grierson E."/>
            <person name="Laing W."/>
            <person name="Kirk R."/>
            <person name="Chen X."/>
            <person name="Wood M."/>
            <person name="Montefiori M."/>
            <person name="Brummell D."/>
            <person name="Schwinn K."/>
            <person name="Catanach A."/>
            <person name="Fullerton C."/>
            <person name="Li D."/>
            <person name="Meiyalaghan S."/>
            <person name="Nieuwenhuizen N."/>
            <person name="Read N."/>
            <person name="Prakash R."/>
            <person name="Hunter D."/>
            <person name="Zhang H."/>
            <person name="Mckenzie M."/>
            <person name="Knabel M."/>
            <person name="Harris A."/>
            <person name="Allan A."/>
            <person name="Chen A."/>
            <person name="Janssen B."/>
            <person name="Plunkett B."/>
            <person name="Dwamena C."/>
            <person name="Voogd C."/>
            <person name="Leif D."/>
            <person name="Lafferty D."/>
            <person name="Souleyre E."/>
            <person name="Varkonyi-Gasic E."/>
            <person name="Gambi F."/>
            <person name="Hanley J."/>
            <person name="Yao J.-L."/>
            <person name="Cheung J."/>
            <person name="David K."/>
            <person name="Warren B."/>
            <person name="Marsh K."/>
            <person name="Snowden K."/>
            <person name="Lin-Wang K."/>
            <person name="Brian L."/>
            <person name="Martinez-Sanchez M."/>
            <person name="Wang M."/>
            <person name="Ileperuma N."/>
            <person name="Macnee N."/>
            <person name="Campin R."/>
            <person name="Mcatee P."/>
            <person name="Drummond R."/>
            <person name="Espley R."/>
            <person name="Ireland H."/>
            <person name="Wu R."/>
            <person name="Atkinson R."/>
            <person name="Karunairetnam S."/>
            <person name="Bulley S."/>
            <person name="Chunkath S."/>
            <person name="Hanley Z."/>
            <person name="Storey R."/>
            <person name="Thrimawithana A."/>
            <person name="Thomson S."/>
            <person name="David C."/>
            <person name="Testolin R."/>
        </authorList>
    </citation>
    <scope>NUCLEOTIDE SEQUENCE [LARGE SCALE GENOMIC DNA]</scope>
    <source>
        <strain evidence="2">cv. Red5</strain>
        <tissue evidence="1">Young leaf</tissue>
    </source>
</reference>
<evidence type="ECO:0000313" key="2">
    <source>
        <dbReference type="Proteomes" id="UP000241394"/>
    </source>
</evidence>
<protein>
    <submittedName>
        <fullName evidence="1">AUGMIN subunit like</fullName>
    </submittedName>
</protein>